<dbReference type="CDD" id="cd01043">
    <property type="entry name" value="DPS"/>
    <property type="match status" value="1"/>
</dbReference>
<dbReference type="InterPro" id="IPR012347">
    <property type="entry name" value="Ferritin-like"/>
</dbReference>
<reference evidence="5" key="1">
    <citation type="journal article" date="2019" name="Int. J. Syst. Evol. Microbiol.">
        <title>The Global Catalogue of Microorganisms (GCM) 10K type strain sequencing project: providing services to taxonomists for standard genome sequencing and annotation.</title>
        <authorList>
            <consortium name="The Broad Institute Genomics Platform"/>
            <consortium name="The Broad Institute Genome Sequencing Center for Infectious Disease"/>
            <person name="Wu L."/>
            <person name="Ma J."/>
        </authorList>
    </citation>
    <scope>NUCLEOTIDE SEQUENCE [LARGE SCALE GENOMIC DNA]</scope>
    <source>
        <strain evidence="5">KCTC 42143</strain>
    </source>
</reference>
<proteinExistence type="inferred from homology"/>
<dbReference type="PIRSF" id="PIRSF005900">
    <property type="entry name" value="Dps"/>
    <property type="match status" value="1"/>
</dbReference>
<accession>A0ABW4NL29</accession>
<dbReference type="PROSITE" id="PS00819">
    <property type="entry name" value="DPS_2"/>
    <property type="match status" value="1"/>
</dbReference>
<dbReference type="InterPro" id="IPR002177">
    <property type="entry name" value="DPS_DNA-bd"/>
</dbReference>
<sequence>MAQTNTEVQGLLNDMVASHGVFITKLYQHHFYVQGPHFFTLHIKFEELYKETTEHFDELAERLIAIGGKPYATLKEFLEHSAIEEKPYTEKVSAEEMVASTVADYRILCDNLEAGIKLTGEAGDDVTQDLLIAYKTGVDKNIWMLQAFLGKDPLEGK</sequence>
<evidence type="ECO:0000256" key="2">
    <source>
        <dbReference type="RuleBase" id="RU003875"/>
    </source>
</evidence>
<dbReference type="PANTHER" id="PTHR42932:SF1">
    <property type="entry name" value="GENERAL STRESS PROTEIN 20U"/>
    <property type="match status" value="1"/>
</dbReference>
<dbReference type="PANTHER" id="PTHR42932">
    <property type="entry name" value="GENERAL STRESS PROTEIN 20U"/>
    <property type="match status" value="1"/>
</dbReference>
<protein>
    <submittedName>
        <fullName evidence="4">Dps family protein</fullName>
    </submittedName>
</protein>
<evidence type="ECO:0000313" key="4">
    <source>
        <dbReference type="EMBL" id="MFD1798838.1"/>
    </source>
</evidence>
<evidence type="ECO:0000259" key="3">
    <source>
        <dbReference type="Pfam" id="PF00210"/>
    </source>
</evidence>
<comment type="similarity">
    <text evidence="1 2">Belongs to the Dps family.</text>
</comment>
<dbReference type="Gene3D" id="1.20.1260.10">
    <property type="match status" value="1"/>
</dbReference>
<dbReference type="SUPFAM" id="SSF47240">
    <property type="entry name" value="Ferritin-like"/>
    <property type="match status" value="1"/>
</dbReference>
<comment type="caution">
    <text evidence="4">The sequence shown here is derived from an EMBL/GenBank/DDBJ whole genome shotgun (WGS) entry which is preliminary data.</text>
</comment>
<dbReference type="PRINTS" id="PR01346">
    <property type="entry name" value="HELNAPAPROT"/>
</dbReference>
<dbReference type="Pfam" id="PF00210">
    <property type="entry name" value="Ferritin"/>
    <property type="match status" value="1"/>
</dbReference>
<dbReference type="PROSITE" id="PS00818">
    <property type="entry name" value="DPS_1"/>
    <property type="match status" value="1"/>
</dbReference>
<evidence type="ECO:0000313" key="5">
    <source>
        <dbReference type="Proteomes" id="UP001597285"/>
    </source>
</evidence>
<organism evidence="4 5">
    <name type="scientific">Carnobacterium antarcticum</name>
    <dbReference type="NCBI Taxonomy" id="2126436"/>
    <lineage>
        <taxon>Bacteria</taxon>
        <taxon>Bacillati</taxon>
        <taxon>Bacillota</taxon>
        <taxon>Bacilli</taxon>
        <taxon>Lactobacillales</taxon>
        <taxon>Carnobacteriaceae</taxon>
        <taxon>Carnobacterium</taxon>
    </lineage>
</organism>
<dbReference type="RefSeq" id="WP_058919238.1">
    <property type="nucleotide sequence ID" value="NZ_JBHSQC010000015.1"/>
</dbReference>
<dbReference type="InterPro" id="IPR009078">
    <property type="entry name" value="Ferritin-like_SF"/>
</dbReference>
<name>A0ABW4NL29_9LACT</name>
<keyword evidence="5" id="KW-1185">Reference proteome</keyword>
<dbReference type="InterPro" id="IPR023188">
    <property type="entry name" value="DPS_DNA-bd_CS"/>
</dbReference>
<dbReference type="Proteomes" id="UP001597285">
    <property type="component" value="Unassembled WGS sequence"/>
</dbReference>
<gene>
    <name evidence="4" type="ORF">ACFSBK_03050</name>
</gene>
<dbReference type="InterPro" id="IPR008331">
    <property type="entry name" value="Ferritin_DPS_dom"/>
</dbReference>
<feature type="domain" description="Ferritin/DPS" evidence="3">
    <location>
        <begin position="11"/>
        <end position="152"/>
    </location>
</feature>
<evidence type="ECO:0000256" key="1">
    <source>
        <dbReference type="ARBA" id="ARBA00009497"/>
    </source>
</evidence>
<dbReference type="EMBL" id="JBHUFF010000008">
    <property type="protein sequence ID" value="MFD1798838.1"/>
    <property type="molecule type" value="Genomic_DNA"/>
</dbReference>